<dbReference type="Proteomes" id="UP000095607">
    <property type="component" value="Chromosome"/>
</dbReference>
<evidence type="ECO:0000313" key="2">
    <source>
        <dbReference type="EMBL" id="AOV00523.1"/>
    </source>
</evidence>
<keyword evidence="3" id="KW-1185">Reference proteome</keyword>
<gene>
    <name evidence="2" type="ORF">BI380_03705</name>
</gene>
<name>A0ABN4SDM3_9BURK</name>
<feature type="region of interest" description="Disordered" evidence="1">
    <location>
        <begin position="66"/>
        <end position="131"/>
    </location>
</feature>
<protein>
    <submittedName>
        <fullName evidence="2">Uncharacterized protein</fullName>
    </submittedName>
</protein>
<proteinExistence type="predicted"/>
<accession>A0ABN4SDM3</accession>
<evidence type="ECO:0000313" key="3">
    <source>
        <dbReference type="Proteomes" id="UP000095607"/>
    </source>
</evidence>
<dbReference type="RefSeq" id="WP_052734079.1">
    <property type="nucleotide sequence ID" value="NZ_CBCSDN010000014.1"/>
</dbReference>
<reference evidence="2 3" key="1">
    <citation type="submission" date="2016-09" db="EMBL/GenBank/DDBJ databases">
        <title>Complete genome sequence of Deltia acidovorans CM13 isolated from murine proximal colonic tissue.</title>
        <authorList>
            <person name="Saffarian A."/>
        </authorList>
    </citation>
    <scope>NUCLEOTIDE SEQUENCE [LARGE SCALE GENOMIC DNA]</scope>
    <source>
        <strain evidence="2 3">CM13</strain>
    </source>
</reference>
<organism evidence="2 3">
    <name type="scientific">Delftia tsuruhatensis</name>
    <dbReference type="NCBI Taxonomy" id="180282"/>
    <lineage>
        <taxon>Bacteria</taxon>
        <taxon>Pseudomonadati</taxon>
        <taxon>Pseudomonadota</taxon>
        <taxon>Betaproteobacteria</taxon>
        <taxon>Burkholderiales</taxon>
        <taxon>Comamonadaceae</taxon>
        <taxon>Delftia</taxon>
    </lineage>
</organism>
<sequence length="131" mass="14425">MSTKNIGHLRGHLFNQLEMLCDLDKKVDLERSRVVCEVSKQIIDTARVEIQFAAVMKGSVTLPFIEDQDGAGERPYTPPPAAPALSGDDDDDVLPGMTGEQRMQSALHSGPAPDHPWRGLGSRVVQHRIKQ</sequence>
<evidence type="ECO:0000256" key="1">
    <source>
        <dbReference type="SAM" id="MobiDB-lite"/>
    </source>
</evidence>
<dbReference type="EMBL" id="CP017420">
    <property type="protein sequence ID" value="AOV00523.1"/>
    <property type="molecule type" value="Genomic_DNA"/>
</dbReference>